<dbReference type="PROSITE" id="PS51257">
    <property type="entry name" value="PROKAR_LIPOPROTEIN"/>
    <property type="match status" value="1"/>
</dbReference>
<dbReference type="Proteomes" id="UP000008782">
    <property type="component" value="Unassembled WGS sequence"/>
</dbReference>
<dbReference type="Pfam" id="PF01965">
    <property type="entry name" value="DJ-1_PfpI"/>
    <property type="match status" value="1"/>
</dbReference>
<dbReference type="HOGENOM" id="CLU_000445_44_8_1"/>
<dbReference type="AlphaFoldDB" id="E3QAN3"/>
<feature type="signal peptide" evidence="1">
    <location>
        <begin position="1"/>
        <end position="30"/>
    </location>
</feature>
<dbReference type="CDD" id="cd03139">
    <property type="entry name" value="GATase1_PfpI_2"/>
    <property type="match status" value="1"/>
</dbReference>
<dbReference type="Gene3D" id="3.40.50.880">
    <property type="match status" value="1"/>
</dbReference>
<organism evidence="4">
    <name type="scientific">Colletotrichum graminicola (strain M1.001 / M2 / FGSC 10212)</name>
    <name type="common">Maize anthracnose fungus</name>
    <name type="synonym">Glomerella graminicola</name>
    <dbReference type="NCBI Taxonomy" id="645133"/>
    <lineage>
        <taxon>Eukaryota</taxon>
        <taxon>Fungi</taxon>
        <taxon>Dikarya</taxon>
        <taxon>Ascomycota</taxon>
        <taxon>Pezizomycotina</taxon>
        <taxon>Sordariomycetes</taxon>
        <taxon>Hypocreomycetidae</taxon>
        <taxon>Glomerellales</taxon>
        <taxon>Glomerellaceae</taxon>
        <taxon>Colletotrichum</taxon>
        <taxon>Colletotrichum graminicola species complex</taxon>
    </lineage>
</organism>
<gene>
    <name evidence="3" type="ORF">GLRG_03065</name>
</gene>
<dbReference type="RefSeq" id="XP_008091941.1">
    <property type="nucleotide sequence ID" value="XM_008093750.1"/>
</dbReference>
<keyword evidence="1" id="KW-0732">Signal</keyword>
<dbReference type="InterPro" id="IPR029062">
    <property type="entry name" value="Class_I_gatase-like"/>
</dbReference>
<dbReference type="PANTHER" id="PTHR43130">
    <property type="entry name" value="ARAC-FAMILY TRANSCRIPTIONAL REGULATOR"/>
    <property type="match status" value="1"/>
</dbReference>
<dbReference type="PANTHER" id="PTHR43130:SF15">
    <property type="entry name" value="THIJ_PFPI FAMILY PROTEIN (AFU_ORTHOLOGUE AFUA_5G14240)"/>
    <property type="match status" value="1"/>
</dbReference>
<sequence length="260" mass="28235">MRLAMQTPGRWWPPLVCLLGACLAATGAEAQEPTATPRPPPPPRNFGVIVSRAYEVLDIFGPLSALGSLARMHQMNLYMIAESMDPVTVEPVSPAMNTKNSSFFPLVLPTHTYATAPKDLEVLIVPGGLWTRSPNLNSTIAYIRTVYPSLRYLVSICTGAGVVARAGVLDGRRATTNKASWASTIVHGPRTEWVARARWVVDGNVWTSSGVSAGIDATLDFIEQVYGAANATYIADAMEYDWHRDPSWDPFADKFNVTGA</sequence>
<evidence type="ECO:0000256" key="1">
    <source>
        <dbReference type="SAM" id="SignalP"/>
    </source>
</evidence>
<evidence type="ECO:0000313" key="3">
    <source>
        <dbReference type="EMBL" id="EFQ27921.1"/>
    </source>
</evidence>
<feature type="domain" description="DJ-1/PfpI" evidence="2">
    <location>
        <begin position="106"/>
        <end position="224"/>
    </location>
</feature>
<dbReference type="EMBL" id="GG697339">
    <property type="protein sequence ID" value="EFQ27921.1"/>
    <property type="molecule type" value="Genomic_DNA"/>
</dbReference>
<dbReference type="SUPFAM" id="SSF52317">
    <property type="entry name" value="Class I glutamine amidotransferase-like"/>
    <property type="match status" value="1"/>
</dbReference>
<dbReference type="VEuPathDB" id="FungiDB:GLRG_03065"/>
<dbReference type="STRING" id="645133.E3QAN3"/>
<accession>E3QAN3</accession>
<protein>
    <submittedName>
        <fullName evidence="3">DJ-1/PfpI family protein</fullName>
    </submittedName>
</protein>
<evidence type="ECO:0000313" key="4">
    <source>
        <dbReference type="Proteomes" id="UP000008782"/>
    </source>
</evidence>
<dbReference type="GeneID" id="24408430"/>
<feature type="chain" id="PRO_5003179582" evidence="1">
    <location>
        <begin position="31"/>
        <end position="260"/>
    </location>
</feature>
<dbReference type="OrthoDB" id="543156at2759"/>
<dbReference type="InterPro" id="IPR052158">
    <property type="entry name" value="INH-QAR"/>
</dbReference>
<dbReference type="eggNOG" id="ENOG502S2RR">
    <property type="taxonomic scope" value="Eukaryota"/>
</dbReference>
<reference evidence="4" key="1">
    <citation type="journal article" date="2012" name="Nat. Genet.">
        <title>Lifestyle transitions in plant pathogenic Colletotrichum fungi deciphered by genome and transcriptome analyses.</title>
        <authorList>
            <person name="O'Connell R.J."/>
            <person name="Thon M.R."/>
            <person name="Hacquard S."/>
            <person name="Amyotte S.G."/>
            <person name="Kleemann J."/>
            <person name="Torres M.F."/>
            <person name="Damm U."/>
            <person name="Buiate E.A."/>
            <person name="Epstein L."/>
            <person name="Alkan N."/>
            <person name="Altmueller J."/>
            <person name="Alvarado-Balderrama L."/>
            <person name="Bauser C.A."/>
            <person name="Becker C."/>
            <person name="Birren B.W."/>
            <person name="Chen Z."/>
            <person name="Choi J."/>
            <person name="Crouch J.A."/>
            <person name="Duvick J.P."/>
            <person name="Farman M.A."/>
            <person name="Gan P."/>
            <person name="Heiman D."/>
            <person name="Henrissat B."/>
            <person name="Howard R.J."/>
            <person name="Kabbage M."/>
            <person name="Koch C."/>
            <person name="Kracher B."/>
            <person name="Kubo Y."/>
            <person name="Law A.D."/>
            <person name="Lebrun M.-H."/>
            <person name="Lee Y.-H."/>
            <person name="Miyara I."/>
            <person name="Moore N."/>
            <person name="Neumann U."/>
            <person name="Nordstroem K."/>
            <person name="Panaccione D.G."/>
            <person name="Panstruga R."/>
            <person name="Place M."/>
            <person name="Proctor R.H."/>
            <person name="Prusky D."/>
            <person name="Rech G."/>
            <person name="Reinhardt R."/>
            <person name="Rollins J.A."/>
            <person name="Rounsley S."/>
            <person name="Schardl C.L."/>
            <person name="Schwartz D.C."/>
            <person name="Shenoy N."/>
            <person name="Shirasu K."/>
            <person name="Sikhakolli U.R."/>
            <person name="Stueber K."/>
            <person name="Sukno S.A."/>
            <person name="Sweigard J.A."/>
            <person name="Takano Y."/>
            <person name="Takahara H."/>
            <person name="Trail F."/>
            <person name="van der Does H.C."/>
            <person name="Voll L.M."/>
            <person name="Will I."/>
            <person name="Young S."/>
            <person name="Zeng Q."/>
            <person name="Zhang J."/>
            <person name="Zhou S."/>
            <person name="Dickman M.B."/>
            <person name="Schulze-Lefert P."/>
            <person name="Ver Loren van Themaat E."/>
            <person name="Ma L.-J."/>
            <person name="Vaillancourt L.J."/>
        </authorList>
    </citation>
    <scope>NUCLEOTIDE SEQUENCE [LARGE SCALE GENOMIC DNA]</scope>
    <source>
        <strain evidence="4">M1.001 / M2 / FGSC 10212</strain>
    </source>
</reference>
<name>E3QAN3_COLGM</name>
<evidence type="ECO:0000259" key="2">
    <source>
        <dbReference type="Pfam" id="PF01965"/>
    </source>
</evidence>
<dbReference type="InterPro" id="IPR002818">
    <property type="entry name" value="DJ-1/PfpI"/>
</dbReference>
<proteinExistence type="predicted"/>
<keyword evidence="4" id="KW-1185">Reference proteome</keyword>